<feature type="domain" description="Glycoside hydrolase family 38 central" evidence="5">
    <location>
        <begin position="278"/>
        <end position="349"/>
    </location>
</feature>
<proteinExistence type="inferred from homology"/>
<protein>
    <submittedName>
        <fullName evidence="6">Alpha-mannosidase</fullName>
    </submittedName>
</protein>
<evidence type="ECO:0000313" key="7">
    <source>
        <dbReference type="Proteomes" id="UP000245412"/>
    </source>
</evidence>
<dbReference type="Proteomes" id="UP000245412">
    <property type="component" value="Unassembled WGS sequence"/>
</dbReference>
<dbReference type="GO" id="GO:0006013">
    <property type="term" value="P:mannose metabolic process"/>
    <property type="evidence" value="ECO:0007669"/>
    <property type="project" value="InterPro"/>
</dbReference>
<dbReference type="InterPro" id="IPR037094">
    <property type="entry name" value="Glyco_hydro_38_cen_sf"/>
</dbReference>
<keyword evidence="2" id="KW-0479">Metal-binding</keyword>
<dbReference type="Pfam" id="PF09261">
    <property type="entry name" value="Alpha-mann_mid"/>
    <property type="match status" value="1"/>
</dbReference>
<dbReference type="InterPro" id="IPR028995">
    <property type="entry name" value="Glyco_hydro_57/38_cen_sf"/>
</dbReference>
<dbReference type="PANTHER" id="PTHR46017:SF2">
    <property type="entry name" value="MANNOSYLGLYCERATE HYDROLASE"/>
    <property type="match status" value="1"/>
</dbReference>
<gene>
    <name evidence="6" type="ORF">C7383_11350</name>
</gene>
<organism evidence="6 7">
    <name type="scientific">Murimonas intestini</name>
    <dbReference type="NCBI Taxonomy" id="1337051"/>
    <lineage>
        <taxon>Bacteria</taxon>
        <taxon>Bacillati</taxon>
        <taxon>Bacillota</taxon>
        <taxon>Clostridia</taxon>
        <taxon>Lachnospirales</taxon>
        <taxon>Lachnospiraceae</taxon>
        <taxon>Murimonas</taxon>
    </lineage>
</organism>
<dbReference type="Gene3D" id="2.70.98.30">
    <property type="entry name" value="Golgi alpha-mannosidase II, domain 4"/>
    <property type="match status" value="1"/>
</dbReference>
<evidence type="ECO:0000313" key="6">
    <source>
        <dbReference type="EMBL" id="PWJ73264.1"/>
    </source>
</evidence>
<dbReference type="Gene3D" id="3.20.110.10">
    <property type="entry name" value="Glycoside hydrolase 38, N terminal domain"/>
    <property type="match status" value="1"/>
</dbReference>
<dbReference type="SUPFAM" id="SSF74650">
    <property type="entry name" value="Galactose mutarotase-like"/>
    <property type="match status" value="1"/>
</dbReference>
<dbReference type="Pfam" id="PF07748">
    <property type="entry name" value="Glyco_hydro_38C"/>
    <property type="match status" value="1"/>
</dbReference>
<dbReference type="PANTHER" id="PTHR46017">
    <property type="entry name" value="ALPHA-MANNOSIDASE 2C1"/>
    <property type="match status" value="1"/>
</dbReference>
<dbReference type="Pfam" id="PF01074">
    <property type="entry name" value="Glyco_hydro_38N"/>
    <property type="match status" value="1"/>
</dbReference>
<dbReference type="SUPFAM" id="SSF88688">
    <property type="entry name" value="Families 57/38 glycoside transferase middle domain"/>
    <property type="match status" value="1"/>
</dbReference>
<evidence type="ECO:0000256" key="4">
    <source>
        <dbReference type="ARBA" id="ARBA00023295"/>
    </source>
</evidence>
<comment type="similarity">
    <text evidence="1">Belongs to the glycosyl hydrolase 38 family.</text>
</comment>
<dbReference type="EMBL" id="QGGY01000013">
    <property type="protein sequence ID" value="PWJ73264.1"/>
    <property type="molecule type" value="Genomic_DNA"/>
</dbReference>
<dbReference type="GO" id="GO:0004559">
    <property type="term" value="F:alpha-mannosidase activity"/>
    <property type="evidence" value="ECO:0007669"/>
    <property type="project" value="InterPro"/>
</dbReference>
<name>A0AB73T0B9_9FIRM</name>
<keyword evidence="3" id="KW-0378">Hydrolase</keyword>
<dbReference type="InterPro" id="IPR011682">
    <property type="entry name" value="Glyco_hydro_38_C"/>
</dbReference>
<accession>A0AB73T0B9</accession>
<dbReference type="Gene3D" id="1.20.1270.50">
    <property type="entry name" value="Glycoside hydrolase family 38, central domain"/>
    <property type="match status" value="1"/>
</dbReference>
<dbReference type="GO" id="GO:0009313">
    <property type="term" value="P:oligosaccharide catabolic process"/>
    <property type="evidence" value="ECO:0007669"/>
    <property type="project" value="TreeGrafter"/>
</dbReference>
<reference evidence="6 7" key="1">
    <citation type="submission" date="2018-05" db="EMBL/GenBank/DDBJ databases">
        <authorList>
            <person name="Goeker M."/>
            <person name="Huntemann M."/>
            <person name="Clum A."/>
            <person name="Pillay M."/>
            <person name="Palaniappan K."/>
            <person name="Varghese N."/>
            <person name="Mikhailova N."/>
            <person name="Stamatis D."/>
            <person name="Reddy T."/>
            <person name="Daum C."/>
            <person name="Shapiro N."/>
            <person name="Ivanova N."/>
            <person name="Kyrpides N."/>
            <person name="Woyke T."/>
        </authorList>
    </citation>
    <scope>NUCLEOTIDE SEQUENCE [LARGE SCALE GENOMIC DNA]</scope>
    <source>
        <strain evidence="6 7">DSM 26524</strain>
    </source>
</reference>
<keyword evidence="7" id="KW-1185">Reference proteome</keyword>
<comment type="caution">
    <text evidence="6">The sequence shown here is derived from an EMBL/GenBank/DDBJ whole genome shotgun (WGS) entry which is preliminary data.</text>
</comment>
<evidence type="ECO:0000259" key="5">
    <source>
        <dbReference type="SMART" id="SM00872"/>
    </source>
</evidence>
<dbReference type="InterPro" id="IPR000602">
    <property type="entry name" value="Glyco_hydro_38_N"/>
</dbReference>
<dbReference type="RefSeq" id="WP_109747803.1">
    <property type="nucleotide sequence ID" value="NZ_JANKBI010000026.1"/>
</dbReference>
<evidence type="ECO:0000256" key="3">
    <source>
        <dbReference type="ARBA" id="ARBA00022801"/>
    </source>
</evidence>
<dbReference type="InterPro" id="IPR011013">
    <property type="entry name" value="Gal_mutarotase_sf_dom"/>
</dbReference>
<dbReference type="Pfam" id="PF17677">
    <property type="entry name" value="Glyco_hydro38C2"/>
    <property type="match status" value="1"/>
</dbReference>
<dbReference type="GO" id="GO:0030246">
    <property type="term" value="F:carbohydrate binding"/>
    <property type="evidence" value="ECO:0007669"/>
    <property type="project" value="InterPro"/>
</dbReference>
<dbReference type="SUPFAM" id="SSF88713">
    <property type="entry name" value="Glycoside hydrolase/deacetylase"/>
    <property type="match status" value="1"/>
</dbReference>
<dbReference type="InterPro" id="IPR041147">
    <property type="entry name" value="GH38_C"/>
</dbReference>
<dbReference type="GO" id="GO:0046872">
    <property type="term" value="F:metal ion binding"/>
    <property type="evidence" value="ECO:0007669"/>
    <property type="project" value="UniProtKB-KW"/>
</dbReference>
<evidence type="ECO:0000256" key="2">
    <source>
        <dbReference type="ARBA" id="ARBA00022723"/>
    </source>
</evidence>
<sequence length="811" mass="90734">MNENKMEDKIFLTTIHHSDLTWQFPYEEYDEIREEQLNIVMDFFEKYPGYGYIFDQAYVLQNYLERNPKKLEQIRAYVDEGRGMLELIGGYCIPDMNLISGESFLRNCMLGREFYQKTCGYTPQCASLMDSFGTPFQTPQMLAAAGYHYLAPGRMPNAPEDLDVDAPFVWQGAAGTSVTVAPQGAGIDKTSYVTNVPVMLDEDERFEKTFTDLQKMKGNVLAYYISEVQMLDERFFKHLEAVNANAGAERKVTFGRLADYCKTLDEDILPVYKGEFNPVFTGCYTTRIGVKQQIRAAENALFNAELACALTDREPDLEKAWRQLALGQFHDAACGCHHDACNTGVMKKLQFALSCAEDSCAEALGRGTAVAVLNPSASGEEQLIETTAGALPAGVPLQRDGDRYYFTAKLLPLSVKTFEAGCPDEAVDPLKRDTAGYCGETDCFAFDFTNPMPKIKSRRYGHSVFGQENFGEIIFRHESGSMWAEVLREVPYGAEFQDEEVCDVEEGPLFIKVTTRGAVRPGHRPISGNAGDYWPGFGSLSFKKEYIFPRYLPYFRLRLTVDFTGYNTKISLRIPVELDPLKAKALYDTPFAAVCRKPYFEVPYKYRDTAQPMQPGVYNYAKGDYPALHWVDYSDDQAGLSIANTGTPGHQMVGKDIFISLQRSGTNCQDGTMYPQPGSYDNGEHVFDFAFSDHAPEEDTAAVALGAVLNRAPVCIAGTSVQNQESLLRFSKSNVAVSAAYRDKGVLIVRAYEILGKETQCGLICSEGLSCYESDVYGNIGEKLDKQQLQFAPFEIRTFVLKMEEQQGDFS</sequence>
<dbReference type="InterPro" id="IPR015341">
    <property type="entry name" value="Glyco_hydro_38_cen"/>
</dbReference>
<evidence type="ECO:0000256" key="1">
    <source>
        <dbReference type="ARBA" id="ARBA00009792"/>
    </source>
</evidence>
<dbReference type="SMART" id="SM00872">
    <property type="entry name" value="Alpha-mann_mid"/>
    <property type="match status" value="1"/>
</dbReference>
<dbReference type="InterPro" id="IPR027291">
    <property type="entry name" value="Glyco_hydro_38_N_sf"/>
</dbReference>
<dbReference type="AlphaFoldDB" id="A0AB73T0B9"/>
<dbReference type="InterPro" id="IPR011330">
    <property type="entry name" value="Glyco_hydro/deAcase_b/a-brl"/>
</dbReference>
<keyword evidence="4" id="KW-0326">Glycosidase</keyword>